<comment type="caution">
    <text evidence="7">The sequence shown here is derived from an EMBL/GenBank/DDBJ whole genome shotgun (WGS) entry which is preliminary data.</text>
</comment>
<keyword evidence="4 6" id="KW-1133">Transmembrane helix</keyword>
<feature type="transmembrane region" description="Helical" evidence="6">
    <location>
        <begin position="219"/>
        <end position="247"/>
    </location>
</feature>
<gene>
    <name evidence="7" type="ORF">ACFQE1_10810</name>
</gene>
<dbReference type="Proteomes" id="UP001596328">
    <property type="component" value="Unassembled WGS sequence"/>
</dbReference>
<feature type="transmembrane region" description="Helical" evidence="6">
    <location>
        <begin position="122"/>
        <end position="142"/>
    </location>
</feature>
<feature type="transmembrane region" description="Helical" evidence="6">
    <location>
        <begin position="7"/>
        <end position="28"/>
    </location>
</feature>
<evidence type="ECO:0000256" key="4">
    <source>
        <dbReference type="ARBA" id="ARBA00022989"/>
    </source>
</evidence>
<keyword evidence="5 6" id="KW-0472">Membrane</keyword>
<dbReference type="PROSITE" id="PS50267">
    <property type="entry name" value="NA_NEUROTRAN_SYMP_3"/>
    <property type="match status" value="1"/>
</dbReference>
<feature type="transmembrane region" description="Helical" evidence="6">
    <location>
        <begin position="149"/>
        <end position="168"/>
    </location>
</feature>
<dbReference type="AlphaFoldDB" id="A0ABD5S1R6"/>
<feature type="transmembrane region" description="Helical" evidence="6">
    <location>
        <begin position="313"/>
        <end position="339"/>
    </location>
</feature>
<evidence type="ECO:0000256" key="3">
    <source>
        <dbReference type="ARBA" id="ARBA00022692"/>
    </source>
</evidence>
<feature type="transmembrane region" description="Helical" evidence="6">
    <location>
        <begin position="40"/>
        <end position="64"/>
    </location>
</feature>
<accession>A0ABD5S1R6</accession>
<organism evidence="7 8">
    <name type="scientific">Halobium palmae</name>
    <dbReference type="NCBI Taxonomy" id="1776492"/>
    <lineage>
        <taxon>Archaea</taxon>
        <taxon>Methanobacteriati</taxon>
        <taxon>Methanobacteriota</taxon>
        <taxon>Stenosarchaea group</taxon>
        <taxon>Halobacteria</taxon>
        <taxon>Halobacteriales</taxon>
        <taxon>Haloferacaceae</taxon>
        <taxon>Halobium</taxon>
    </lineage>
</organism>
<dbReference type="CDD" id="cd10336">
    <property type="entry name" value="SLC6sbd_Tyt1-Like"/>
    <property type="match status" value="1"/>
</dbReference>
<dbReference type="EMBL" id="JBHSWU010000300">
    <property type="protein sequence ID" value="MFC6724852.1"/>
    <property type="molecule type" value="Genomic_DNA"/>
</dbReference>
<dbReference type="PRINTS" id="PR00176">
    <property type="entry name" value="NANEUSMPORT"/>
</dbReference>
<evidence type="ECO:0000256" key="2">
    <source>
        <dbReference type="ARBA" id="ARBA00022448"/>
    </source>
</evidence>
<evidence type="ECO:0000256" key="1">
    <source>
        <dbReference type="ARBA" id="ARBA00004141"/>
    </source>
</evidence>
<evidence type="ECO:0000256" key="5">
    <source>
        <dbReference type="ARBA" id="ARBA00023136"/>
    </source>
</evidence>
<dbReference type="InterPro" id="IPR000175">
    <property type="entry name" value="Na/ntran_symport"/>
</dbReference>
<feature type="transmembrane region" description="Helical" evidence="6">
    <location>
        <begin position="180"/>
        <end position="207"/>
    </location>
</feature>
<reference evidence="7 8" key="1">
    <citation type="journal article" date="2019" name="Int. J. Syst. Evol. Microbiol.">
        <title>The Global Catalogue of Microorganisms (GCM) 10K type strain sequencing project: providing services to taxonomists for standard genome sequencing and annotation.</title>
        <authorList>
            <consortium name="The Broad Institute Genomics Platform"/>
            <consortium name="The Broad Institute Genome Sequencing Center for Infectious Disease"/>
            <person name="Wu L."/>
            <person name="Ma J."/>
        </authorList>
    </citation>
    <scope>NUCLEOTIDE SEQUENCE [LARGE SCALE GENOMIC DNA]</scope>
    <source>
        <strain evidence="7 8">NBRC 111368</strain>
    </source>
</reference>
<dbReference type="InterPro" id="IPR047218">
    <property type="entry name" value="YocR/YhdH-like"/>
</dbReference>
<dbReference type="Pfam" id="PF00209">
    <property type="entry name" value="SNF"/>
    <property type="match status" value="2"/>
</dbReference>
<dbReference type="InterPro" id="IPR037272">
    <property type="entry name" value="SNS_sf"/>
</dbReference>
<keyword evidence="3 6" id="KW-0812">Transmembrane</keyword>
<keyword evidence="2" id="KW-0813">Transport</keyword>
<protein>
    <submittedName>
        <fullName evidence="7">Sodium-dependent transporter</fullName>
    </submittedName>
</protein>
<feature type="transmembrane region" description="Helical" evidence="6">
    <location>
        <begin position="259"/>
        <end position="281"/>
    </location>
</feature>
<feature type="transmembrane region" description="Helical" evidence="6">
    <location>
        <begin position="424"/>
        <end position="445"/>
    </location>
</feature>
<feature type="transmembrane region" description="Helical" evidence="6">
    <location>
        <begin position="382"/>
        <end position="403"/>
    </location>
</feature>
<proteinExistence type="predicted"/>
<evidence type="ECO:0000313" key="7">
    <source>
        <dbReference type="EMBL" id="MFC6724852.1"/>
    </source>
</evidence>
<sequence length="460" mass="47467">MSERETWATRAGFILAAVGSAVGLGNIWQFPFQTGQNGGAAFLVVYLLAVVLIGFPAMLAEFVVGRGAERNPIDAFSKLGHGNWAVVGVLGAATAFWILSFYSVVGGWVIRYLLASLAEGTGLLTGLVGTYFTTAAGDYFGAIASGPDAILLHFVFMAITAGVVALGINDGIETATKLMVPSIVVLLLGLGVWAATLSGAGAGYGYYLSPDIGAIAANWTSILPAAVGQAFFTLSLGMGAMITYASYLGEDDSLPMDGGLIVVLNTLVGVLAGFVVFPILFAQGIDPAEAGGGGSGAVFVVLASAFAELPLGWLLGTVFFFVLLLAALSSAISLIEVMVSYVTDHYDVSRAPAAAGLGLSIFLLGVPTALDTATLTLYNDLAYNVLLPLSVLGVLVFVVWVNVGSSLDELRLGTAAGDGFAAAWLWHARVVTFTGVFLALVFGVMQQLGFSPAELLSSVF</sequence>
<dbReference type="SUPFAM" id="SSF161070">
    <property type="entry name" value="SNF-like"/>
    <property type="match status" value="1"/>
</dbReference>
<comment type="subcellular location">
    <subcellularLocation>
        <location evidence="1">Membrane</location>
        <topology evidence="1">Multi-pass membrane protein</topology>
    </subcellularLocation>
</comment>
<keyword evidence="8" id="KW-1185">Reference proteome</keyword>
<evidence type="ECO:0000313" key="8">
    <source>
        <dbReference type="Proteomes" id="UP001596328"/>
    </source>
</evidence>
<dbReference type="PANTHER" id="PTHR42948:SF1">
    <property type="entry name" value="TRANSPORTER"/>
    <property type="match status" value="1"/>
</dbReference>
<feature type="transmembrane region" description="Helical" evidence="6">
    <location>
        <begin position="84"/>
        <end position="110"/>
    </location>
</feature>
<name>A0ABD5S1R6_9EURY</name>
<feature type="transmembrane region" description="Helical" evidence="6">
    <location>
        <begin position="351"/>
        <end position="370"/>
    </location>
</feature>
<dbReference type="GO" id="GO:0016020">
    <property type="term" value="C:membrane"/>
    <property type="evidence" value="ECO:0007669"/>
    <property type="project" value="UniProtKB-SubCell"/>
</dbReference>
<dbReference type="PANTHER" id="PTHR42948">
    <property type="entry name" value="TRANSPORTER"/>
    <property type="match status" value="1"/>
</dbReference>
<evidence type="ECO:0000256" key="6">
    <source>
        <dbReference type="SAM" id="Phobius"/>
    </source>
</evidence>
<dbReference type="NCBIfam" id="NF037979">
    <property type="entry name" value="Na_transp"/>
    <property type="match status" value="1"/>
</dbReference>